<accession>A0A8H7C640</accession>
<dbReference type="AlphaFoldDB" id="A0A8H7C640"/>
<dbReference type="Proteomes" id="UP000629468">
    <property type="component" value="Unassembled WGS sequence"/>
</dbReference>
<reference evidence="1 2" key="1">
    <citation type="journal article" name="Sci. Rep.">
        <title>Telomere-to-telomere assembled and centromere annotated genomes of the two main subspecies of the button mushroom Agaricus bisporus reveal especially polymorphic chromosome ends.</title>
        <authorList>
            <person name="Sonnenberg A.S.M."/>
            <person name="Sedaghat-Telgerd N."/>
            <person name="Lavrijssen B."/>
            <person name="Ohm R.A."/>
            <person name="Hendrickx P.M."/>
            <person name="Scholtmeijer K."/>
            <person name="Baars J.J.P."/>
            <person name="van Peer A."/>
        </authorList>
    </citation>
    <scope>NUCLEOTIDE SEQUENCE [LARGE SCALE GENOMIC DNA]</scope>
    <source>
        <strain evidence="1 2">H119_p4</strain>
    </source>
</reference>
<gene>
    <name evidence="1" type="ORF">Agabi119p4_8183</name>
</gene>
<dbReference type="EMBL" id="JABXXO010000011">
    <property type="protein sequence ID" value="KAF7763646.1"/>
    <property type="molecule type" value="Genomic_DNA"/>
</dbReference>
<organism evidence="1 2">
    <name type="scientific">Agaricus bisporus var. burnettii</name>
    <dbReference type="NCBI Taxonomy" id="192524"/>
    <lineage>
        <taxon>Eukaryota</taxon>
        <taxon>Fungi</taxon>
        <taxon>Dikarya</taxon>
        <taxon>Basidiomycota</taxon>
        <taxon>Agaricomycotina</taxon>
        <taxon>Agaricomycetes</taxon>
        <taxon>Agaricomycetidae</taxon>
        <taxon>Agaricales</taxon>
        <taxon>Agaricineae</taxon>
        <taxon>Agaricaceae</taxon>
        <taxon>Agaricus</taxon>
    </lineage>
</organism>
<evidence type="ECO:0000313" key="1">
    <source>
        <dbReference type="EMBL" id="KAF7763646.1"/>
    </source>
</evidence>
<protein>
    <submittedName>
        <fullName evidence="1">Uncharacterized protein</fullName>
    </submittedName>
</protein>
<proteinExistence type="predicted"/>
<sequence>MASSSVSSVAAESVSILSSGKAAASTSTGISASSMLASAPDMADASSLGEDKPDRVQISDTITAQNVAVKVGSPAAVAPPLTLVSAPRPPPGIPCRMILELKRVLGKSTEERQRFLEKELKFTRRIMDELMTVTGKKERKQVTDLWQQKIRIIDEVARSIRNDAKVWYSQETKTWIRMRWPDPLDTSGVLVIDDEDED</sequence>
<name>A0A8H7C640_AGABI</name>
<comment type="caution">
    <text evidence="1">The sequence shown here is derived from an EMBL/GenBank/DDBJ whole genome shotgun (WGS) entry which is preliminary data.</text>
</comment>
<evidence type="ECO:0000313" key="2">
    <source>
        <dbReference type="Proteomes" id="UP000629468"/>
    </source>
</evidence>